<comment type="catalytic activity">
    <reaction evidence="7">
        <text>L-threonyl-[protein] + ATP = O-phospho-L-threonyl-[protein] + ADP + H(+)</text>
        <dbReference type="Rhea" id="RHEA:46608"/>
        <dbReference type="Rhea" id="RHEA-COMP:11060"/>
        <dbReference type="Rhea" id="RHEA-COMP:11605"/>
        <dbReference type="ChEBI" id="CHEBI:15378"/>
        <dbReference type="ChEBI" id="CHEBI:30013"/>
        <dbReference type="ChEBI" id="CHEBI:30616"/>
        <dbReference type="ChEBI" id="CHEBI:61977"/>
        <dbReference type="ChEBI" id="CHEBI:456216"/>
        <dbReference type="EC" id="2.7.11.25"/>
    </reaction>
</comment>
<dbReference type="Proteomes" id="UP000324897">
    <property type="component" value="Chromosome 6"/>
</dbReference>
<evidence type="ECO:0000256" key="8">
    <source>
        <dbReference type="ARBA" id="ARBA00048329"/>
    </source>
</evidence>
<feature type="compositionally biased region" description="Low complexity" evidence="11">
    <location>
        <begin position="1"/>
        <end position="16"/>
    </location>
</feature>
<evidence type="ECO:0000256" key="4">
    <source>
        <dbReference type="ARBA" id="ARBA00022741"/>
    </source>
</evidence>
<dbReference type="InterPro" id="IPR011009">
    <property type="entry name" value="Kinase-like_dom_sf"/>
</dbReference>
<evidence type="ECO:0000256" key="2">
    <source>
        <dbReference type="ARBA" id="ARBA00012406"/>
    </source>
</evidence>
<evidence type="ECO:0000256" key="7">
    <source>
        <dbReference type="ARBA" id="ARBA00047559"/>
    </source>
</evidence>
<evidence type="ECO:0000256" key="9">
    <source>
        <dbReference type="PROSITE-ProRule" id="PRU10141"/>
    </source>
</evidence>
<evidence type="ECO:0000256" key="6">
    <source>
        <dbReference type="ARBA" id="ARBA00022840"/>
    </source>
</evidence>
<evidence type="ECO:0000313" key="13">
    <source>
        <dbReference type="EMBL" id="TVU49398.1"/>
    </source>
</evidence>
<evidence type="ECO:0000256" key="5">
    <source>
        <dbReference type="ARBA" id="ARBA00022777"/>
    </source>
</evidence>
<dbReference type="Pfam" id="PF00069">
    <property type="entry name" value="Pkinase"/>
    <property type="match status" value="1"/>
</dbReference>
<comment type="caution">
    <text evidence="13">The sequence shown here is derived from an EMBL/GenBank/DDBJ whole genome shotgun (WGS) entry which is preliminary data.</text>
</comment>
<name>A0A5J9WME6_9POAL</name>
<keyword evidence="6 9" id="KW-0067">ATP-binding</keyword>
<proteinExistence type="inferred from homology"/>
<dbReference type="OrthoDB" id="266718at2759"/>
<comment type="catalytic activity">
    <reaction evidence="8">
        <text>L-seryl-[protein] + ATP = O-phospho-L-seryl-[protein] + ADP + H(+)</text>
        <dbReference type="Rhea" id="RHEA:17989"/>
        <dbReference type="Rhea" id="RHEA-COMP:9863"/>
        <dbReference type="Rhea" id="RHEA-COMP:11604"/>
        <dbReference type="ChEBI" id="CHEBI:15378"/>
        <dbReference type="ChEBI" id="CHEBI:29999"/>
        <dbReference type="ChEBI" id="CHEBI:30616"/>
        <dbReference type="ChEBI" id="CHEBI:83421"/>
        <dbReference type="ChEBI" id="CHEBI:456216"/>
        <dbReference type="EC" id="2.7.11.25"/>
    </reaction>
</comment>
<evidence type="ECO:0000256" key="10">
    <source>
        <dbReference type="RuleBase" id="RU000304"/>
    </source>
</evidence>
<feature type="binding site" evidence="9">
    <location>
        <position position="137"/>
    </location>
    <ligand>
        <name>ATP</name>
        <dbReference type="ChEBI" id="CHEBI:30616"/>
    </ligand>
</feature>
<dbReference type="PANTHER" id="PTHR48016">
    <property type="entry name" value="MAP KINASE KINASE KINASE SSK2-RELATED-RELATED"/>
    <property type="match status" value="1"/>
</dbReference>
<accession>A0A5J9WME6</accession>
<comment type="similarity">
    <text evidence="1">Belongs to the protein kinase superfamily. STE Ser/Thr protein kinase family. MAP kinase kinase kinase subfamily.</text>
</comment>
<evidence type="ECO:0000313" key="14">
    <source>
        <dbReference type="EMBL" id="TVU49399.1"/>
    </source>
</evidence>
<dbReference type="Gene3D" id="1.10.510.10">
    <property type="entry name" value="Transferase(Phosphotransferase) domain 1"/>
    <property type="match status" value="1"/>
</dbReference>
<keyword evidence="5" id="KW-0418">Kinase</keyword>
<evidence type="ECO:0000256" key="11">
    <source>
        <dbReference type="SAM" id="MobiDB-lite"/>
    </source>
</evidence>
<dbReference type="Gramene" id="TVU49399">
    <property type="protein sequence ID" value="TVU49399"/>
    <property type="gene ID" value="EJB05_00707"/>
</dbReference>
<dbReference type="EMBL" id="RWGY01000002">
    <property type="protein sequence ID" value="TVU49399.1"/>
    <property type="molecule type" value="Genomic_DNA"/>
</dbReference>
<evidence type="ECO:0000259" key="12">
    <source>
        <dbReference type="PROSITE" id="PS50011"/>
    </source>
</evidence>
<keyword evidence="3" id="KW-0808">Transferase</keyword>
<keyword evidence="4 9" id="KW-0547">Nucleotide-binding</keyword>
<dbReference type="EC" id="2.7.11.25" evidence="2"/>
<evidence type="ECO:0000256" key="3">
    <source>
        <dbReference type="ARBA" id="ARBA00022679"/>
    </source>
</evidence>
<dbReference type="EMBL" id="RWGY01000002">
    <property type="protein sequence ID" value="TVU49398.1"/>
    <property type="molecule type" value="Genomic_DNA"/>
</dbReference>
<dbReference type="PROSITE" id="PS00108">
    <property type="entry name" value="PROTEIN_KINASE_ST"/>
    <property type="match status" value="1"/>
</dbReference>
<dbReference type="GO" id="GO:0004709">
    <property type="term" value="F:MAP kinase kinase kinase activity"/>
    <property type="evidence" value="ECO:0007669"/>
    <property type="project" value="UniProtKB-EC"/>
</dbReference>
<reference evidence="13 15" key="1">
    <citation type="journal article" date="2019" name="Sci. Rep.">
        <title>A high-quality genome of Eragrostis curvula grass provides insights into Poaceae evolution and supports new strategies to enhance forage quality.</title>
        <authorList>
            <person name="Carballo J."/>
            <person name="Santos B.A.C.M."/>
            <person name="Zappacosta D."/>
            <person name="Garbus I."/>
            <person name="Selva J.P."/>
            <person name="Gallo C.A."/>
            <person name="Diaz A."/>
            <person name="Albertini E."/>
            <person name="Caccamo M."/>
            <person name="Echenique V."/>
        </authorList>
    </citation>
    <scope>NUCLEOTIDE SEQUENCE [LARGE SCALE GENOMIC DNA]</scope>
    <source>
        <strain evidence="15">cv. Victoria</strain>
        <tissue evidence="13">Leaf</tissue>
    </source>
</reference>
<gene>
    <name evidence="13" type="ORF">EJB05_00706</name>
    <name evidence="14" type="ORF">EJB05_00707</name>
</gene>
<dbReference type="GO" id="GO:0005524">
    <property type="term" value="F:ATP binding"/>
    <property type="evidence" value="ECO:0007669"/>
    <property type="project" value="UniProtKB-UniRule"/>
</dbReference>
<dbReference type="SMART" id="SM00220">
    <property type="entry name" value="S_TKc"/>
    <property type="match status" value="1"/>
</dbReference>
<dbReference type="PROSITE" id="PS50011">
    <property type="entry name" value="PROTEIN_KINASE_DOM"/>
    <property type="match status" value="1"/>
</dbReference>
<feature type="region of interest" description="Disordered" evidence="11">
    <location>
        <begin position="1"/>
        <end position="27"/>
    </location>
</feature>
<dbReference type="SUPFAM" id="SSF56112">
    <property type="entry name" value="Protein kinase-like (PK-like)"/>
    <property type="match status" value="1"/>
</dbReference>
<dbReference type="GO" id="GO:0005737">
    <property type="term" value="C:cytoplasm"/>
    <property type="evidence" value="ECO:0007669"/>
    <property type="project" value="TreeGrafter"/>
</dbReference>
<dbReference type="PANTHER" id="PTHR48016:SF8">
    <property type="entry name" value="MITOGEN-ACTIVATED PROTEIN KINASE KINASE KINASE 3"/>
    <property type="match status" value="1"/>
</dbReference>
<organism evidence="13 15">
    <name type="scientific">Eragrostis curvula</name>
    <name type="common">weeping love grass</name>
    <dbReference type="NCBI Taxonomy" id="38414"/>
    <lineage>
        <taxon>Eukaryota</taxon>
        <taxon>Viridiplantae</taxon>
        <taxon>Streptophyta</taxon>
        <taxon>Embryophyta</taxon>
        <taxon>Tracheophyta</taxon>
        <taxon>Spermatophyta</taxon>
        <taxon>Magnoliopsida</taxon>
        <taxon>Liliopsida</taxon>
        <taxon>Poales</taxon>
        <taxon>Poaceae</taxon>
        <taxon>PACMAD clade</taxon>
        <taxon>Chloridoideae</taxon>
        <taxon>Eragrostideae</taxon>
        <taxon>Eragrostidinae</taxon>
        <taxon>Eragrostis</taxon>
    </lineage>
</organism>
<dbReference type="InterPro" id="IPR017441">
    <property type="entry name" value="Protein_kinase_ATP_BS"/>
</dbReference>
<dbReference type="InterPro" id="IPR008271">
    <property type="entry name" value="Ser/Thr_kinase_AS"/>
</dbReference>
<protein>
    <recommendedName>
        <fullName evidence="2">mitogen-activated protein kinase kinase kinase</fullName>
        <ecNumber evidence="2">2.7.11.25</ecNumber>
    </recommendedName>
</protein>
<feature type="domain" description="Protein kinase" evidence="12">
    <location>
        <begin position="108"/>
        <end position="367"/>
    </location>
</feature>
<keyword evidence="15" id="KW-1185">Reference proteome</keyword>
<dbReference type="AlphaFoldDB" id="A0A5J9WME6"/>
<keyword evidence="10" id="KW-0723">Serine/threonine-protein kinase</keyword>
<dbReference type="InterPro" id="IPR050538">
    <property type="entry name" value="MAP_kinase_kinase_kinase"/>
</dbReference>
<dbReference type="InterPro" id="IPR000719">
    <property type="entry name" value="Prot_kinase_dom"/>
</dbReference>
<dbReference type="PROSITE" id="PS00107">
    <property type="entry name" value="PROTEIN_KINASE_ATP"/>
    <property type="match status" value="1"/>
</dbReference>
<dbReference type="Gramene" id="TVU49398">
    <property type="protein sequence ID" value="TVU49398"/>
    <property type="gene ID" value="EJB05_00706"/>
</dbReference>
<evidence type="ECO:0000313" key="15">
    <source>
        <dbReference type="Proteomes" id="UP000324897"/>
    </source>
</evidence>
<evidence type="ECO:0000256" key="1">
    <source>
        <dbReference type="ARBA" id="ARBA00006529"/>
    </source>
</evidence>
<sequence>MSELAGAGAAPAAVPGESGGEGGMAAGDNILGEAHADKFTTEKVEGAILVGRDSYALVKKEGTLTNIVMPNVSNLRKKSASREENELQLSQAFDALIDLRPPFQPQVWKKGELIGWGSYGQVYIGHNSENGRCCAIKEVSLFTGDKHSMDRLQQLKQEIDMLEQVSHPNIVQYYGSNLTDTTLSVYMEYVPKGSIYKLLYKEGPFDENRIRNCVAQILPGMVYLHQKNIGHRDIKGANILVGSNGEVKLADFGTAKHMQSFAEIHSIKGSAFWMAPEVFMSKLSKKGYTLAADIWSLGCTIIEMCTGLPPWHPLEQQEMLHKIICTNERPQIPYGLSDEGKDFLQLCLKREPASRPSAIKLMGHPFVKGHRMELW</sequence>